<comment type="caution">
    <text evidence="1">The sequence shown here is derived from an EMBL/GenBank/DDBJ whole genome shotgun (WGS) entry which is preliminary data.</text>
</comment>
<accession>A0A821RDN2</accession>
<feature type="non-terminal residue" evidence="1">
    <location>
        <position position="1"/>
    </location>
</feature>
<dbReference type="EMBL" id="CAJOBR010006152">
    <property type="protein sequence ID" value="CAF4837965.1"/>
    <property type="molecule type" value="Genomic_DNA"/>
</dbReference>
<organism evidence="1 2">
    <name type="scientific">Rotaria socialis</name>
    <dbReference type="NCBI Taxonomy" id="392032"/>
    <lineage>
        <taxon>Eukaryota</taxon>
        <taxon>Metazoa</taxon>
        <taxon>Spiralia</taxon>
        <taxon>Gnathifera</taxon>
        <taxon>Rotifera</taxon>
        <taxon>Eurotatoria</taxon>
        <taxon>Bdelloidea</taxon>
        <taxon>Philodinida</taxon>
        <taxon>Philodinidae</taxon>
        <taxon>Rotaria</taxon>
    </lineage>
</organism>
<name>A0A821RDN2_9BILA</name>
<gene>
    <name evidence="1" type="ORF">QYT958_LOCUS26196</name>
</gene>
<protein>
    <submittedName>
        <fullName evidence="1">Uncharacterized protein</fullName>
    </submittedName>
</protein>
<reference evidence="1" key="1">
    <citation type="submission" date="2021-02" db="EMBL/GenBank/DDBJ databases">
        <authorList>
            <person name="Nowell W R."/>
        </authorList>
    </citation>
    <scope>NUCLEOTIDE SEQUENCE</scope>
</reference>
<proteinExistence type="predicted"/>
<sequence>MPNERQRVSLLRLDVDNTLKPFDDERKYL</sequence>
<evidence type="ECO:0000313" key="2">
    <source>
        <dbReference type="Proteomes" id="UP000663848"/>
    </source>
</evidence>
<dbReference type="AlphaFoldDB" id="A0A821RDN2"/>
<evidence type="ECO:0000313" key="1">
    <source>
        <dbReference type="EMBL" id="CAF4837965.1"/>
    </source>
</evidence>
<dbReference type="Proteomes" id="UP000663848">
    <property type="component" value="Unassembled WGS sequence"/>
</dbReference>